<dbReference type="AlphaFoldDB" id="A0A6C0UWQ5"/>
<dbReference type="GeneID" id="44085393"/>
<evidence type="ECO:0000313" key="2">
    <source>
        <dbReference type="Proteomes" id="UP000465667"/>
    </source>
</evidence>
<sequence length="130" mass="14361">MLMTAADVLWDMDCPACGGPVTLEVGPDRPSSTSLSDVVLDAAEDERLDVVRACWDCGWQEERRLRVEAVDTTAGDADAIERTRLLKEITDELAAIEALGTLEDTLAEVRRQRRLEPAAEDTNEDVTEEE</sequence>
<accession>A0A6C0UWQ5</accession>
<dbReference type="Proteomes" id="UP000465667">
    <property type="component" value="Chromosome"/>
</dbReference>
<evidence type="ECO:0000313" key="1">
    <source>
        <dbReference type="EMBL" id="QIB79922.1"/>
    </source>
</evidence>
<dbReference type="Pfam" id="PF26407">
    <property type="entry name" value="DUF8105"/>
    <property type="match status" value="1"/>
</dbReference>
<dbReference type="KEGG" id="hale:G3A49_18250"/>
<name>A0A6C0UWQ5_HALVO</name>
<reference evidence="1 2" key="1">
    <citation type="submission" date="2020-02" db="EMBL/GenBank/DDBJ databases">
        <title>Whole genome sequence of Haloferax alexandrinus pws1.</title>
        <authorList>
            <person name="Verma D.K."/>
            <person name="Gopal K."/>
            <person name="Prasad E.S."/>
        </authorList>
    </citation>
    <scope>NUCLEOTIDE SEQUENCE [LARGE SCALE GENOMIC DNA]</scope>
    <source>
        <strain evidence="2">wsp1</strain>
    </source>
</reference>
<dbReference type="RefSeq" id="WP_163489580.1">
    <property type="nucleotide sequence ID" value="NZ_CP048738.1"/>
</dbReference>
<proteinExistence type="predicted"/>
<dbReference type="InterPro" id="IPR058418">
    <property type="entry name" value="DUF8105"/>
</dbReference>
<organism evidence="1 2">
    <name type="scientific">Haloferax volcanii</name>
    <name type="common">Halobacterium volcanii</name>
    <dbReference type="NCBI Taxonomy" id="2246"/>
    <lineage>
        <taxon>Archaea</taxon>
        <taxon>Methanobacteriati</taxon>
        <taxon>Methanobacteriota</taxon>
        <taxon>Stenosarchaea group</taxon>
        <taxon>Halobacteria</taxon>
        <taxon>Halobacteriales</taxon>
        <taxon>Haloferacaceae</taxon>
        <taxon>Haloferax</taxon>
    </lineage>
</organism>
<gene>
    <name evidence="1" type="ORF">G3A49_18250</name>
</gene>
<dbReference type="EMBL" id="CP048738">
    <property type="protein sequence ID" value="QIB79922.1"/>
    <property type="molecule type" value="Genomic_DNA"/>
</dbReference>
<protein>
    <submittedName>
        <fullName evidence="1">Uncharacterized protein</fullName>
    </submittedName>
</protein>